<sequence length="139" mass="16585">MSNQFCKDHTPIPHTEAMCHETGEKRQNLINKLKMFLDQVDDRPCLVKDGRQTSTRKPIIRYPGYVDYKHPAFNPQKLEDCLRPQPQPKTTENYCKHENHLEHIDEFQETCSTYENDCEDMNHECQNIDLHHENCKHDY</sequence>
<dbReference type="OrthoDB" id="6618045at2759"/>
<dbReference type="InParanoid" id="A0A482X6E6"/>
<evidence type="ECO:0000313" key="2">
    <source>
        <dbReference type="Proteomes" id="UP000291343"/>
    </source>
</evidence>
<accession>A0A482X6E6</accession>
<comment type="caution">
    <text evidence="1">The sequence shown here is derived from an EMBL/GenBank/DDBJ whole genome shotgun (WGS) entry which is preliminary data.</text>
</comment>
<name>A0A482X6E6_LAOST</name>
<proteinExistence type="predicted"/>
<dbReference type="EMBL" id="QKKF02016774">
    <property type="protein sequence ID" value="RZF41337.1"/>
    <property type="molecule type" value="Genomic_DNA"/>
</dbReference>
<protein>
    <submittedName>
        <fullName evidence="1">Uncharacterized protein</fullName>
    </submittedName>
</protein>
<reference evidence="1 2" key="1">
    <citation type="journal article" date="2017" name="Gigascience">
        <title>Genome sequence of the small brown planthopper, Laodelphax striatellus.</title>
        <authorList>
            <person name="Zhu J."/>
            <person name="Jiang F."/>
            <person name="Wang X."/>
            <person name="Yang P."/>
            <person name="Bao Y."/>
            <person name="Zhao W."/>
            <person name="Wang W."/>
            <person name="Lu H."/>
            <person name="Wang Q."/>
            <person name="Cui N."/>
            <person name="Li J."/>
            <person name="Chen X."/>
            <person name="Luo L."/>
            <person name="Yu J."/>
            <person name="Kang L."/>
            <person name="Cui F."/>
        </authorList>
    </citation>
    <scope>NUCLEOTIDE SEQUENCE [LARGE SCALE GENOMIC DNA]</scope>
    <source>
        <strain evidence="1">Lst14</strain>
    </source>
</reference>
<dbReference type="Proteomes" id="UP000291343">
    <property type="component" value="Unassembled WGS sequence"/>
</dbReference>
<dbReference type="AlphaFoldDB" id="A0A482X6E6"/>
<evidence type="ECO:0000313" key="1">
    <source>
        <dbReference type="EMBL" id="RZF41337.1"/>
    </source>
</evidence>
<gene>
    <name evidence="1" type="ORF">LSTR_LSTR000051</name>
</gene>
<organism evidence="1 2">
    <name type="scientific">Laodelphax striatellus</name>
    <name type="common">Small brown planthopper</name>
    <name type="synonym">Delphax striatella</name>
    <dbReference type="NCBI Taxonomy" id="195883"/>
    <lineage>
        <taxon>Eukaryota</taxon>
        <taxon>Metazoa</taxon>
        <taxon>Ecdysozoa</taxon>
        <taxon>Arthropoda</taxon>
        <taxon>Hexapoda</taxon>
        <taxon>Insecta</taxon>
        <taxon>Pterygota</taxon>
        <taxon>Neoptera</taxon>
        <taxon>Paraneoptera</taxon>
        <taxon>Hemiptera</taxon>
        <taxon>Auchenorrhyncha</taxon>
        <taxon>Fulgoroidea</taxon>
        <taxon>Delphacidae</taxon>
        <taxon>Criomorphinae</taxon>
        <taxon>Laodelphax</taxon>
    </lineage>
</organism>
<keyword evidence="2" id="KW-1185">Reference proteome</keyword>